<protein>
    <recommendedName>
        <fullName evidence="3">Lysine decarboxylase</fullName>
    </recommendedName>
</protein>
<dbReference type="OrthoDB" id="268690at2759"/>
<dbReference type="RefSeq" id="XP_028886383.1">
    <property type="nucleotide sequence ID" value="XM_029022725.1"/>
</dbReference>
<dbReference type="AlphaFoldDB" id="A0A1X0P5V8"/>
<dbReference type="SUPFAM" id="SSF102405">
    <property type="entry name" value="MCP/YpsA-like"/>
    <property type="match status" value="1"/>
</dbReference>
<comment type="caution">
    <text evidence="1">The sequence shown here is derived from an EMBL/GenBank/DDBJ whole genome shotgun (WGS) entry which is preliminary data.</text>
</comment>
<proteinExistence type="predicted"/>
<dbReference type="EMBL" id="NBCO01000004">
    <property type="protein sequence ID" value="ORC92317.1"/>
    <property type="molecule type" value="Genomic_DNA"/>
</dbReference>
<evidence type="ECO:0000313" key="1">
    <source>
        <dbReference type="EMBL" id="ORC92317.1"/>
    </source>
</evidence>
<dbReference type="Gene3D" id="3.40.50.450">
    <property type="match status" value="1"/>
</dbReference>
<accession>A0A1X0P5V8</accession>
<reference evidence="1 2" key="1">
    <citation type="submission" date="2017-03" db="EMBL/GenBank/DDBJ databases">
        <title>An alternative strategy for trypanosome survival in the mammalian bloodstream revealed through genome and transcriptome analysis of the ubiquitous bovine parasite Trypanosoma (Megatrypanum) theileri.</title>
        <authorList>
            <person name="Kelly S."/>
            <person name="Ivens A."/>
            <person name="Mott A."/>
            <person name="O'Neill E."/>
            <person name="Emms D."/>
            <person name="Macleod O."/>
            <person name="Voorheis P."/>
            <person name="Matthews J."/>
            <person name="Matthews K."/>
            <person name="Carrington M."/>
        </authorList>
    </citation>
    <scope>NUCLEOTIDE SEQUENCE [LARGE SCALE GENOMIC DNA]</scope>
    <source>
        <strain evidence="1">Edinburgh</strain>
    </source>
</reference>
<keyword evidence="2" id="KW-1185">Reference proteome</keyword>
<evidence type="ECO:0000313" key="2">
    <source>
        <dbReference type="Proteomes" id="UP000192257"/>
    </source>
</evidence>
<name>A0A1X0P5V8_9TRYP</name>
<dbReference type="Proteomes" id="UP000192257">
    <property type="component" value="Unassembled WGS sequence"/>
</dbReference>
<organism evidence="1 2">
    <name type="scientific">Trypanosoma theileri</name>
    <dbReference type="NCBI Taxonomy" id="67003"/>
    <lineage>
        <taxon>Eukaryota</taxon>
        <taxon>Discoba</taxon>
        <taxon>Euglenozoa</taxon>
        <taxon>Kinetoplastea</taxon>
        <taxon>Metakinetoplastina</taxon>
        <taxon>Trypanosomatida</taxon>
        <taxon>Trypanosomatidae</taxon>
        <taxon>Trypanosoma</taxon>
    </lineage>
</organism>
<dbReference type="STRING" id="67003.A0A1X0P5V8"/>
<gene>
    <name evidence="1" type="ORF">TM35_000045310</name>
</gene>
<dbReference type="VEuPathDB" id="TriTrypDB:TM35_000045310"/>
<dbReference type="GeneID" id="39982505"/>
<sequence length="737" mass="83017">MTSRWLPDYVVHHGKEPMSYSSTRGKLSNPYDLVTEDAVIALYERKSRTLSEVVCVCNRIPKKFRGFEDDIPSEFVLKSSLTQLGVNAEDVDIKLDKDSFRAEIHLKLVALSPLAVLLLDYVGEGAYIGKLFAIEAVRKVHKVDYINRLLDTLNQEGEQLLTYGNTSKPNWELKIIDGRVVAFLPILLGTVTYSGEIHGLLPTIGLALKKRTKYKDLLRLHQEFNDDYTRVAPPNGILMVRGYAMHLRTLFGRVVDEFLPKGLKSMSSRVIEPDSSSTRKMQDRTFVFYGNSTEELTHVPIEFFTLESYREHVPFTLRKTLSQRCGCKADVLRVFRTAPEGNFCCCTYISKGGQFNELTPEDWVTADPKPLPFVGYTDPEKQQELAQQAVYQECEYGILSAIATGDITSDGVILTRYFPSPCLKSLILSCSVGKKVRAIFFTKPSRHHGDFFSQDDSALLCDLNTFGISVFYVDERHGDVFQFIRRRDRDSGVFVPLERRQEYLIATFFGVYGSNLVEGDFEAELMYLLNGIQRLRANCDHPMLNPNKALALVTGGGPGAMEVGNRVARSLGILSCGLFVDFGSLSQKPGATINEQKKNPYVEAFMTYRANKLVERQSDFNLDFPIFLTGGIGTDFEYALEEVRRKVGSVAPNPVLLFGTESYYTNKITRRYQENLKNGTIKGSEWICTIPWLVNSGKEALEVYKRFFSGRLPVGPGHPANERGFVVASEYFASNPT</sequence>
<evidence type="ECO:0008006" key="3">
    <source>
        <dbReference type="Google" id="ProtNLM"/>
    </source>
</evidence>